<feature type="compositionally biased region" description="Basic and acidic residues" evidence="1">
    <location>
        <begin position="963"/>
        <end position="981"/>
    </location>
</feature>
<dbReference type="Pfam" id="PF06371">
    <property type="entry name" value="Drf_GBD"/>
    <property type="match status" value="1"/>
</dbReference>
<protein>
    <submittedName>
        <fullName evidence="6">Disheveled-associated activator of morphogenesis 1</fullName>
    </submittedName>
</protein>
<reference evidence="6" key="1">
    <citation type="submission" date="2025-08" db="UniProtKB">
        <authorList>
            <consortium name="RefSeq"/>
        </authorList>
    </citation>
    <scope>IDENTIFICATION</scope>
</reference>
<dbReference type="PROSITE" id="PS51444">
    <property type="entry name" value="FH2"/>
    <property type="match status" value="1"/>
</dbReference>
<dbReference type="RefSeq" id="XP_013867293.1">
    <property type="nucleotide sequence ID" value="XM_014011839.1"/>
</dbReference>
<feature type="compositionally biased region" description="Pro residues" evidence="1">
    <location>
        <begin position="538"/>
        <end position="549"/>
    </location>
</feature>
<feature type="domain" description="DAD" evidence="2">
    <location>
        <begin position="988"/>
        <end position="1019"/>
    </location>
</feature>
<dbReference type="Proteomes" id="UP000192220">
    <property type="component" value="Unplaced"/>
</dbReference>
<dbReference type="GeneID" id="106519962"/>
<dbReference type="InterPro" id="IPR010472">
    <property type="entry name" value="FH3_dom"/>
</dbReference>
<dbReference type="SMART" id="SM00498">
    <property type="entry name" value="FH2"/>
    <property type="match status" value="1"/>
</dbReference>
<dbReference type="Gene3D" id="1.20.120.330">
    <property type="entry name" value="Nucleotidyltransferases domain 2"/>
    <property type="match status" value="1"/>
</dbReference>
<dbReference type="FunFam" id="1.20.58.2220:FF:000009">
    <property type="entry name" value="Disheveled-associated activator of morphogenesis"/>
    <property type="match status" value="1"/>
</dbReference>
<name>A0A2I4BHU1_AUSLI</name>
<feature type="region of interest" description="Disordered" evidence="1">
    <location>
        <begin position="1009"/>
        <end position="1039"/>
    </location>
</feature>
<evidence type="ECO:0000313" key="6">
    <source>
        <dbReference type="RefSeq" id="XP_013867293.1"/>
    </source>
</evidence>
<dbReference type="OrthoDB" id="1104827at2759"/>
<keyword evidence="5" id="KW-1185">Reference proteome</keyword>
<dbReference type="Gene3D" id="1.20.58.2220">
    <property type="entry name" value="Formin, FH2 domain"/>
    <property type="match status" value="1"/>
</dbReference>
<dbReference type="InParanoid" id="A0A2I4BHU1"/>
<dbReference type="Pfam" id="PF02181">
    <property type="entry name" value="FH2"/>
    <property type="match status" value="1"/>
</dbReference>
<dbReference type="SMART" id="SM01140">
    <property type="entry name" value="Drf_GBD"/>
    <property type="match status" value="1"/>
</dbReference>
<feature type="compositionally biased region" description="Basic and acidic residues" evidence="1">
    <location>
        <begin position="1023"/>
        <end position="1033"/>
    </location>
</feature>
<dbReference type="InterPro" id="IPR042201">
    <property type="entry name" value="FH2_Formin_sf"/>
</dbReference>
<dbReference type="PANTHER" id="PTHR45725">
    <property type="entry name" value="FORMIN HOMOLOGY 2 FAMILY MEMBER"/>
    <property type="match status" value="1"/>
</dbReference>
<feature type="region of interest" description="Disordered" evidence="1">
    <location>
        <begin position="963"/>
        <end position="995"/>
    </location>
</feature>
<dbReference type="SUPFAM" id="SSF48371">
    <property type="entry name" value="ARM repeat"/>
    <property type="match status" value="1"/>
</dbReference>
<sequence length="1039" mass="118546">MTTQGKLSWGRELSSLFPCCNKKKDQKPQIITSLVEMVPPQPMPPQQELDAKFTELVDELELSEQHRADMFALPAEKKWQIYCSKKMGPDDNDRITMPQFYIDKINFMAARKNLEPLEEENQKVVDGLKTALRTQPISFVTRFIEMDGLSCILNFLKSMDYETSESRVHTSLIGCLKALMNSSQGRAHVLGHPESINIIAQSLAAENIKTKVAVCEILGAVCLVPGGHKKVLEAMLHYQTFASERTRFQNLVTDLDRSTGRYRDEVSLKTAIMSFINALLSQGAGEKSLEFRIHLRYEFLMLGIQPIIDKLRQHENSTLDRHLDFFETLRSDDEYQLSSCFDSVHVDTKSANQMFELLRKKLSHSESYPHLLSVLQHCLLMPYKQSRSTLQYWTLLDKIVQQLVLQTPRGDNPDVAPLGDFNVKNLQSLLVDENEVKQWKDEAAKLRKEQQNLQQRLEKKERECEAKNKEKEEMMETLQKMKDKLERESNEHKQAKRQLEDLSSRLQQLGSTSGVPGGPPVSSAGQGPAASSSSSSTPHPPPPPPPPGGPVAFGMAPLAPPPPPPPGAPLGLTEKKKNIPQPSNPLKSFNWSKLTEAKIEGTIWAEIDDLEVFKVLDLAEIEKTFSAYQRPAKEIGEEASMKKVKELSVIDGRRAQNCNILLSRLKMTNEEICNAILTMDEYEELPKDMLEQLLKFVPEKSDIELLEEHKHELDRMAKADRFLYDMSRINHYQQRLQALHFKKKFNDRVADVQPRIEALSLASKEVVQSRALRQLLQVVLAFGNYMNKGQRGNAYGFKMSSLNKIADTKSSNDRNLTLLHYMITVLEKKFPKAAAFSEELQNVPEASKVSMTELEKEIGTLRSGLKNIKEELQYQQAQSSQHPIDKFVPVVSQFITVASFSFSEVEDSLQEAKNLFAKALRLFGEDTSKPQPDDFFGVFSTFLFMYSEARQDNADMIRRQEEEEKRVLKESQMRKEREQRMRKAMVNDEEEGGEFDDLVSALRSGEVFESLSKQSNRKQRRHNGVESSRERPARKLNQY</sequence>
<gene>
    <name evidence="6" type="primary">daam1a</name>
</gene>
<dbReference type="GO" id="GO:0001725">
    <property type="term" value="C:stress fiber"/>
    <property type="evidence" value="ECO:0007669"/>
    <property type="project" value="TreeGrafter"/>
</dbReference>
<dbReference type="SMART" id="SM01139">
    <property type="entry name" value="Drf_FH3"/>
    <property type="match status" value="1"/>
</dbReference>
<evidence type="ECO:0000256" key="1">
    <source>
        <dbReference type="SAM" id="MobiDB-lite"/>
    </source>
</evidence>
<dbReference type="GO" id="GO:0031267">
    <property type="term" value="F:small GTPase binding"/>
    <property type="evidence" value="ECO:0007669"/>
    <property type="project" value="InterPro"/>
</dbReference>
<dbReference type="PANTHER" id="PTHR45725:SF16">
    <property type="entry name" value="DISHEVELED-ASSOCIATED ACTIVATOR OF MORPHOGENESIS 1"/>
    <property type="match status" value="1"/>
</dbReference>
<dbReference type="SUPFAM" id="SSF101447">
    <property type="entry name" value="Formin homology 2 domain (FH2 domain)"/>
    <property type="match status" value="1"/>
</dbReference>
<dbReference type="InterPro" id="IPR010473">
    <property type="entry name" value="GTPase-bd"/>
</dbReference>
<dbReference type="InterPro" id="IPR011989">
    <property type="entry name" value="ARM-like"/>
</dbReference>
<feature type="domain" description="GBD/FH3" evidence="3">
    <location>
        <begin position="41"/>
        <end position="411"/>
    </location>
</feature>
<dbReference type="FunFam" id="1.25.10.10:FF:000800">
    <property type="entry name" value="Disheveled-associated activator of morphogenesis"/>
    <property type="match status" value="1"/>
</dbReference>
<dbReference type="InterPro" id="IPR014767">
    <property type="entry name" value="DAD_dom"/>
</dbReference>
<evidence type="ECO:0000313" key="5">
    <source>
        <dbReference type="Proteomes" id="UP000192220"/>
    </source>
</evidence>
<dbReference type="PROSITE" id="PS51231">
    <property type="entry name" value="DAD"/>
    <property type="match status" value="1"/>
</dbReference>
<dbReference type="InterPro" id="IPR016024">
    <property type="entry name" value="ARM-type_fold"/>
</dbReference>
<dbReference type="Gene3D" id="1.25.10.10">
    <property type="entry name" value="Leucine-rich Repeat Variant"/>
    <property type="match status" value="1"/>
</dbReference>
<dbReference type="GO" id="GO:0030036">
    <property type="term" value="P:actin cytoskeleton organization"/>
    <property type="evidence" value="ECO:0007669"/>
    <property type="project" value="InterPro"/>
</dbReference>
<dbReference type="Pfam" id="PF06367">
    <property type="entry name" value="Drf_FH3"/>
    <property type="match status" value="1"/>
</dbReference>
<dbReference type="AlphaFoldDB" id="A0A2I4BHU1"/>
<feature type="compositionally biased region" description="Low complexity" evidence="1">
    <location>
        <begin position="510"/>
        <end position="537"/>
    </location>
</feature>
<dbReference type="Gene3D" id="1.10.238.150">
    <property type="entry name" value="Formin, FH3 diaphanous domain"/>
    <property type="match status" value="1"/>
</dbReference>
<dbReference type="CTD" id="557451"/>
<dbReference type="InterPro" id="IPR051425">
    <property type="entry name" value="Formin_Homology"/>
</dbReference>
<feature type="domain" description="FH2" evidence="4">
    <location>
        <begin position="576"/>
        <end position="972"/>
    </location>
</feature>
<evidence type="ECO:0000259" key="4">
    <source>
        <dbReference type="PROSITE" id="PS51444"/>
    </source>
</evidence>
<feature type="region of interest" description="Disordered" evidence="1">
    <location>
        <begin position="508"/>
        <end position="588"/>
    </location>
</feature>
<dbReference type="KEGG" id="alim:106519962"/>
<proteinExistence type="predicted"/>
<feature type="compositionally biased region" description="Pro residues" evidence="1">
    <location>
        <begin position="558"/>
        <end position="568"/>
    </location>
</feature>
<evidence type="ECO:0000259" key="2">
    <source>
        <dbReference type="PROSITE" id="PS51231"/>
    </source>
</evidence>
<dbReference type="InterPro" id="IPR014768">
    <property type="entry name" value="GBD/FH3_dom"/>
</dbReference>
<dbReference type="STRING" id="52670.A0A2I4BHU1"/>
<accession>A0A2I4BHU1</accession>
<evidence type="ECO:0000259" key="3">
    <source>
        <dbReference type="PROSITE" id="PS51232"/>
    </source>
</evidence>
<organism evidence="5 6">
    <name type="scientific">Austrofundulus limnaeus</name>
    <name type="common">Annual killifish</name>
    <dbReference type="NCBI Taxonomy" id="52670"/>
    <lineage>
        <taxon>Eukaryota</taxon>
        <taxon>Metazoa</taxon>
        <taxon>Chordata</taxon>
        <taxon>Craniata</taxon>
        <taxon>Vertebrata</taxon>
        <taxon>Euteleostomi</taxon>
        <taxon>Actinopterygii</taxon>
        <taxon>Neopterygii</taxon>
        <taxon>Teleostei</taxon>
        <taxon>Neoteleostei</taxon>
        <taxon>Acanthomorphata</taxon>
        <taxon>Ovalentaria</taxon>
        <taxon>Atherinomorphae</taxon>
        <taxon>Cyprinodontiformes</taxon>
        <taxon>Rivulidae</taxon>
        <taxon>Austrofundulus</taxon>
    </lineage>
</organism>
<dbReference type="PROSITE" id="PS51232">
    <property type="entry name" value="GBD_FH3"/>
    <property type="match status" value="1"/>
</dbReference>
<dbReference type="GO" id="GO:0003779">
    <property type="term" value="F:actin binding"/>
    <property type="evidence" value="ECO:0007669"/>
    <property type="project" value="InterPro"/>
</dbReference>
<dbReference type="InterPro" id="IPR015425">
    <property type="entry name" value="FH2_Formin"/>
</dbReference>